<reference evidence="1" key="1">
    <citation type="journal article" date="2021" name="Proc. Natl. Acad. Sci. U.S.A.">
        <title>A Catalog of Tens of Thousands of Viruses from Human Metagenomes Reveals Hidden Associations with Chronic Diseases.</title>
        <authorList>
            <person name="Tisza M.J."/>
            <person name="Buck C.B."/>
        </authorList>
    </citation>
    <scope>NUCLEOTIDE SEQUENCE</scope>
    <source>
        <strain evidence="1">CtTPJ4</strain>
    </source>
</reference>
<accession>A0A8S5V085</accession>
<name>A0A8S5V085_9CAUD</name>
<organism evidence="1">
    <name type="scientific">Siphoviridae sp. ctTPJ4</name>
    <dbReference type="NCBI Taxonomy" id="2825519"/>
    <lineage>
        <taxon>Viruses</taxon>
        <taxon>Duplodnaviria</taxon>
        <taxon>Heunggongvirae</taxon>
        <taxon>Uroviricota</taxon>
        <taxon>Caudoviricetes</taxon>
    </lineage>
</organism>
<protein>
    <submittedName>
        <fullName evidence="1">Uncharacterized protein</fullName>
    </submittedName>
</protein>
<evidence type="ECO:0000313" key="1">
    <source>
        <dbReference type="EMBL" id="DAG00162.1"/>
    </source>
</evidence>
<proteinExistence type="predicted"/>
<dbReference type="EMBL" id="BK016177">
    <property type="protein sequence ID" value="DAG00162.1"/>
    <property type="molecule type" value="Genomic_DNA"/>
</dbReference>
<sequence length="56" mass="5999">MRPQTPTKGTTMTRVVFAVAALTVSFAAKLLINKMLEAEVKKAIAKKVAEQNAPAN</sequence>